<reference evidence="1" key="1">
    <citation type="submission" date="2014-11" db="EMBL/GenBank/DDBJ databases">
        <authorList>
            <person name="Amaro Gonzalez C."/>
        </authorList>
    </citation>
    <scope>NUCLEOTIDE SEQUENCE</scope>
</reference>
<name>A0A0E9WEU7_ANGAN</name>
<accession>A0A0E9WEU7</accession>
<protein>
    <submittedName>
        <fullName evidence="1">Uncharacterized protein</fullName>
    </submittedName>
</protein>
<sequence length="60" mass="7166">MKNRRNTVAIFSSNYKLLPFFCLKVVFTYHFKCVPTHIIISKYIRVYTKRTAVMVLVTTY</sequence>
<reference evidence="1" key="2">
    <citation type="journal article" date="2015" name="Fish Shellfish Immunol.">
        <title>Early steps in the European eel (Anguilla anguilla)-Vibrio vulnificus interaction in the gills: Role of the RtxA13 toxin.</title>
        <authorList>
            <person name="Callol A."/>
            <person name="Pajuelo D."/>
            <person name="Ebbesson L."/>
            <person name="Teles M."/>
            <person name="MacKenzie S."/>
            <person name="Amaro C."/>
        </authorList>
    </citation>
    <scope>NUCLEOTIDE SEQUENCE</scope>
</reference>
<dbReference type="EMBL" id="GBXM01019668">
    <property type="protein sequence ID" value="JAH88909.1"/>
    <property type="molecule type" value="Transcribed_RNA"/>
</dbReference>
<organism evidence="1">
    <name type="scientific">Anguilla anguilla</name>
    <name type="common">European freshwater eel</name>
    <name type="synonym">Muraena anguilla</name>
    <dbReference type="NCBI Taxonomy" id="7936"/>
    <lineage>
        <taxon>Eukaryota</taxon>
        <taxon>Metazoa</taxon>
        <taxon>Chordata</taxon>
        <taxon>Craniata</taxon>
        <taxon>Vertebrata</taxon>
        <taxon>Euteleostomi</taxon>
        <taxon>Actinopterygii</taxon>
        <taxon>Neopterygii</taxon>
        <taxon>Teleostei</taxon>
        <taxon>Anguilliformes</taxon>
        <taxon>Anguillidae</taxon>
        <taxon>Anguilla</taxon>
    </lineage>
</organism>
<evidence type="ECO:0000313" key="1">
    <source>
        <dbReference type="EMBL" id="JAH88909.1"/>
    </source>
</evidence>
<proteinExistence type="predicted"/>
<dbReference type="AlphaFoldDB" id="A0A0E9WEU7"/>